<comment type="caution">
    <text evidence="3">The sequence shown here is derived from an EMBL/GenBank/DDBJ whole genome shotgun (WGS) entry which is preliminary data.</text>
</comment>
<dbReference type="GO" id="GO:0019748">
    <property type="term" value="P:secondary metabolic process"/>
    <property type="evidence" value="ECO:0007669"/>
    <property type="project" value="TreeGrafter"/>
</dbReference>
<dbReference type="PANTHER" id="PTHR48070">
    <property type="entry name" value="ESTERASE OVCA2"/>
    <property type="match status" value="1"/>
</dbReference>
<dbReference type="Pfam" id="PF03959">
    <property type="entry name" value="FSH1"/>
    <property type="match status" value="1"/>
</dbReference>
<dbReference type="InterPro" id="IPR029058">
    <property type="entry name" value="AB_hydrolase_fold"/>
</dbReference>
<evidence type="ECO:0000313" key="3">
    <source>
        <dbReference type="EMBL" id="CAF9933965.1"/>
    </source>
</evidence>
<dbReference type="SUPFAM" id="SSF53474">
    <property type="entry name" value="alpha/beta-Hydrolases"/>
    <property type="match status" value="1"/>
</dbReference>
<dbReference type="InterPro" id="IPR050593">
    <property type="entry name" value="LovG"/>
</dbReference>
<name>A0A8H3IYG4_9LECA</name>
<dbReference type="GO" id="GO:0005737">
    <property type="term" value="C:cytoplasm"/>
    <property type="evidence" value="ECO:0007669"/>
    <property type="project" value="TreeGrafter"/>
</dbReference>
<accession>A0A8H3IYG4</accession>
<gene>
    <name evidence="3" type="ORF">HETSPECPRED_009068</name>
</gene>
<sequence length="233" mass="25701">MKFLCLHGLGTNAAIFQSQLGAIVSELEKDGTASFYFLDGLVEQPASKEVDGLYEGPYYGYFRCDYSMSENAPDSFHEAWKTGTFQDSVAEAYSLIYDVLEEEGPFGGIIGFSHGATLAFAFLLHHAEKNPLDPPFALFRCAVFISGPAPLGENGMRLSFDEVVGALLKIPTVHVAGKADALFEESLNLYRLCEKYTAKLVCHDKGHWVPRDRANTLGMVKAIRDLIDRSTLM</sequence>
<dbReference type="AlphaFoldDB" id="A0A8H3IYG4"/>
<dbReference type="GO" id="GO:0016787">
    <property type="term" value="F:hydrolase activity"/>
    <property type="evidence" value="ECO:0007669"/>
    <property type="project" value="UniProtKB-KW"/>
</dbReference>
<evidence type="ECO:0000256" key="1">
    <source>
        <dbReference type="ARBA" id="ARBA00022801"/>
    </source>
</evidence>
<organism evidence="3 4">
    <name type="scientific">Heterodermia speciosa</name>
    <dbReference type="NCBI Taxonomy" id="116794"/>
    <lineage>
        <taxon>Eukaryota</taxon>
        <taxon>Fungi</taxon>
        <taxon>Dikarya</taxon>
        <taxon>Ascomycota</taxon>
        <taxon>Pezizomycotina</taxon>
        <taxon>Lecanoromycetes</taxon>
        <taxon>OSLEUM clade</taxon>
        <taxon>Lecanoromycetidae</taxon>
        <taxon>Caliciales</taxon>
        <taxon>Physciaceae</taxon>
        <taxon>Heterodermia</taxon>
    </lineage>
</organism>
<evidence type="ECO:0000259" key="2">
    <source>
        <dbReference type="Pfam" id="PF03959"/>
    </source>
</evidence>
<reference evidence="3" key="1">
    <citation type="submission" date="2021-03" db="EMBL/GenBank/DDBJ databases">
        <authorList>
            <person name="Tagirdzhanova G."/>
        </authorList>
    </citation>
    <scope>NUCLEOTIDE SEQUENCE</scope>
</reference>
<dbReference type="OrthoDB" id="2094269at2759"/>
<keyword evidence="1" id="KW-0378">Hydrolase</keyword>
<dbReference type="Proteomes" id="UP000664521">
    <property type="component" value="Unassembled WGS sequence"/>
</dbReference>
<feature type="domain" description="Serine hydrolase" evidence="2">
    <location>
        <begin position="2"/>
        <end position="214"/>
    </location>
</feature>
<protein>
    <recommendedName>
        <fullName evidence="2">Serine hydrolase domain-containing protein</fullName>
    </recommendedName>
</protein>
<dbReference type="Gene3D" id="3.40.50.1820">
    <property type="entry name" value="alpha/beta hydrolase"/>
    <property type="match status" value="1"/>
</dbReference>
<dbReference type="EMBL" id="CAJPDS010000071">
    <property type="protein sequence ID" value="CAF9933965.1"/>
    <property type="molecule type" value="Genomic_DNA"/>
</dbReference>
<dbReference type="PANTHER" id="PTHR48070:SF4">
    <property type="entry name" value="ESTERASE ALNB"/>
    <property type="match status" value="1"/>
</dbReference>
<keyword evidence="4" id="KW-1185">Reference proteome</keyword>
<dbReference type="GO" id="GO:0005634">
    <property type="term" value="C:nucleus"/>
    <property type="evidence" value="ECO:0007669"/>
    <property type="project" value="TreeGrafter"/>
</dbReference>
<evidence type="ECO:0000313" key="4">
    <source>
        <dbReference type="Proteomes" id="UP000664521"/>
    </source>
</evidence>
<proteinExistence type="predicted"/>
<dbReference type="InterPro" id="IPR005645">
    <property type="entry name" value="FSH-like_dom"/>
</dbReference>